<evidence type="ECO:0000256" key="10">
    <source>
        <dbReference type="SAM" id="SignalP"/>
    </source>
</evidence>
<name>A0AB34IYW2_PRYPA</name>
<organism evidence="12 13">
    <name type="scientific">Prymnesium parvum</name>
    <name type="common">Toxic golden alga</name>
    <dbReference type="NCBI Taxonomy" id="97485"/>
    <lineage>
        <taxon>Eukaryota</taxon>
        <taxon>Haptista</taxon>
        <taxon>Haptophyta</taxon>
        <taxon>Prymnesiophyceae</taxon>
        <taxon>Prymnesiales</taxon>
        <taxon>Prymnesiaceae</taxon>
        <taxon>Prymnesium</taxon>
    </lineage>
</organism>
<evidence type="ECO:0000256" key="5">
    <source>
        <dbReference type="ARBA" id="ARBA00022989"/>
    </source>
</evidence>
<comment type="subcellular location">
    <subcellularLocation>
        <location evidence="1 7">Membrane</location>
        <topology evidence="1 7">Single-pass type I membrane protein</topology>
    </subcellularLocation>
</comment>
<evidence type="ECO:0000256" key="3">
    <source>
        <dbReference type="ARBA" id="ARBA00022692"/>
    </source>
</evidence>
<feature type="transmembrane region" description="Helical" evidence="9">
    <location>
        <begin position="165"/>
        <end position="188"/>
    </location>
</feature>
<keyword evidence="6 9" id="KW-0472">Membrane</keyword>
<evidence type="ECO:0000256" key="4">
    <source>
        <dbReference type="ARBA" id="ARBA00022729"/>
    </source>
</evidence>
<feature type="domain" description="GOLD" evidence="11">
    <location>
        <begin position="25"/>
        <end position="109"/>
    </location>
</feature>
<evidence type="ECO:0000256" key="7">
    <source>
        <dbReference type="RuleBase" id="RU003827"/>
    </source>
</evidence>
<keyword evidence="4 10" id="KW-0732">Signal</keyword>
<evidence type="ECO:0000256" key="8">
    <source>
        <dbReference type="SAM" id="Coils"/>
    </source>
</evidence>
<dbReference type="SMART" id="SM01190">
    <property type="entry name" value="EMP24_GP25L"/>
    <property type="match status" value="1"/>
</dbReference>
<dbReference type="GO" id="GO:0016020">
    <property type="term" value="C:membrane"/>
    <property type="evidence" value="ECO:0007669"/>
    <property type="project" value="UniProtKB-SubCell"/>
</dbReference>
<feature type="coiled-coil region" evidence="8">
    <location>
        <begin position="131"/>
        <end position="161"/>
    </location>
</feature>
<comment type="caution">
    <text evidence="12">The sequence shown here is derived from an EMBL/GenBank/DDBJ whole genome shotgun (WGS) entry which is preliminary data.</text>
</comment>
<keyword evidence="5 9" id="KW-1133">Transmembrane helix</keyword>
<dbReference type="Pfam" id="PF01105">
    <property type="entry name" value="EMP24_GP25L"/>
    <property type="match status" value="1"/>
</dbReference>
<dbReference type="PANTHER" id="PTHR22811">
    <property type="entry name" value="TRANSMEMBRANE EMP24 DOMAIN-CONTAINING PROTEIN"/>
    <property type="match status" value="1"/>
</dbReference>
<dbReference type="InterPro" id="IPR015720">
    <property type="entry name" value="Emp24-like"/>
</dbReference>
<dbReference type="InterPro" id="IPR009038">
    <property type="entry name" value="GOLD_dom"/>
</dbReference>
<keyword evidence="13" id="KW-1185">Reference proteome</keyword>
<dbReference type="Proteomes" id="UP001515480">
    <property type="component" value="Unassembled WGS sequence"/>
</dbReference>
<evidence type="ECO:0000313" key="12">
    <source>
        <dbReference type="EMBL" id="KAL1510279.1"/>
    </source>
</evidence>
<keyword evidence="3 7" id="KW-0812">Transmembrane</keyword>
<evidence type="ECO:0000256" key="9">
    <source>
        <dbReference type="SAM" id="Phobius"/>
    </source>
</evidence>
<sequence length="198" mass="22459">MRWAQLLLLAPAARGFSFDVPTGKVECFQELANASDHVAGDWQVSRHKDDAELLTLDVQVTSPDGNHVYKVESEMSGAFDYFATVEGVYSFCFSNRDGPPKKVVAKIGVGEPPDLIQLAKTEHLTPIEERIKNLHESMNAVRDLQDQLRDQDEAHDKMSRSTKSWLLYFTMLEAIVLVAVSLWQILYLRSFFEVKRVV</sequence>
<gene>
    <name evidence="12" type="ORF">AB1Y20_006601</name>
</gene>
<dbReference type="AlphaFoldDB" id="A0AB34IYW2"/>
<evidence type="ECO:0000256" key="2">
    <source>
        <dbReference type="ARBA" id="ARBA00007104"/>
    </source>
</evidence>
<feature type="chain" id="PRO_5044316361" description="GOLD domain-containing protein" evidence="10">
    <location>
        <begin position="16"/>
        <end position="198"/>
    </location>
</feature>
<accession>A0AB34IYW2</accession>
<protein>
    <recommendedName>
        <fullName evidence="11">GOLD domain-containing protein</fullName>
    </recommendedName>
</protein>
<evidence type="ECO:0000259" key="11">
    <source>
        <dbReference type="PROSITE" id="PS50866"/>
    </source>
</evidence>
<dbReference type="PROSITE" id="PS50866">
    <property type="entry name" value="GOLD"/>
    <property type="match status" value="1"/>
</dbReference>
<evidence type="ECO:0000256" key="1">
    <source>
        <dbReference type="ARBA" id="ARBA00004479"/>
    </source>
</evidence>
<reference evidence="12 13" key="1">
    <citation type="journal article" date="2024" name="Science">
        <title>Giant polyketide synthase enzymes in the biosynthesis of giant marine polyether toxins.</title>
        <authorList>
            <person name="Fallon T.R."/>
            <person name="Shende V.V."/>
            <person name="Wierzbicki I.H."/>
            <person name="Pendleton A.L."/>
            <person name="Watervoot N.F."/>
            <person name="Auber R.P."/>
            <person name="Gonzalez D.J."/>
            <person name="Wisecaver J.H."/>
            <person name="Moore B.S."/>
        </authorList>
    </citation>
    <scope>NUCLEOTIDE SEQUENCE [LARGE SCALE GENOMIC DNA]</scope>
    <source>
        <strain evidence="12 13">12B1</strain>
    </source>
</reference>
<comment type="similarity">
    <text evidence="2 7">Belongs to the EMP24/GP25L family.</text>
</comment>
<feature type="signal peptide" evidence="10">
    <location>
        <begin position="1"/>
        <end position="15"/>
    </location>
</feature>
<evidence type="ECO:0000313" key="13">
    <source>
        <dbReference type="Proteomes" id="UP001515480"/>
    </source>
</evidence>
<dbReference type="EMBL" id="JBGBPQ010000015">
    <property type="protein sequence ID" value="KAL1510279.1"/>
    <property type="molecule type" value="Genomic_DNA"/>
</dbReference>
<evidence type="ECO:0000256" key="6">
    <source>
        <dbReference type="ARBA" id="ARBA00023136"/>
    </source>
</evidence>
<proteinExistence type="inferred from homology"/>
<keyword evidence="8" id="KW-0175">Coiled coil</keyword>